<accession>A0A2T0WV98</accession>
<evidence type="ECO:0000313" key="2">
    <source>
        <dbReference type="Proteomes" id="UP000238157"/>
    </source>
</evidence>
<sequence>MDKIKRLHFEDHGQDFLWWDLDKDGTVVNCGPFQQSIWIGSKLVNYSETVLKTGDRIFFVTNRNPDLMQLRYPIENIEEMEVTDV</sequence>
<proteinExistence type="predicted"/>
<dbReference type="Proteomes" id="UP000238157">
    <property type="component" value="Unassembled WGS sequence"/>
</dbReference>
<evidence type="ECO:0000313" key="1">
    <source>
        <dbReference type="EMBL" id="PRY90615.1"/>
    </source>
</evidence>
<keyword evidence="2" id="KW-1185">Reference proteome</keyword>
<reference evidence="1 2" key="1">
    <citation type="submission" date="2018-03" db="EMBL/GenBank/DDBJ databases">
        <title>Genomic Encyclopedia of Archaeal and Bacterial Type Strains, Phase II (KMG-II): from individual species to whole genera.</title>
        <authorList>
            <person name="Goeker M."/>
        </authorList>
    </citation>
    <scope>NUCLEOTIDE SEQUENCE [LARGE SCALE GENOMIC DNA]</scope>
    <source>
        <strain evidence="1 2">DSM 27929</strain>
    </source>
</reference>
<comment type="caution">
    <text evidence="1">The sequence shown here is derived from an EMBL/GenBank/DDBJ whole genome shotgun (WGS) entry which is preliminary data.</text>
</comment>
<gene>
    <name evidence="1" type="ORF">CLW00_101279</name>
</gene>
<dbReference type="OrthoDB" id="1101779at2"/>
<protein>
    <submittedName>
        <fullName evidence="1">Uncharacterized protein</fullName>
    </submittedName>
</protein>
<name>A0A2T0WV98_9BACT</name>
<dbReference type="RefSeq" id="WP_106131856.1">
    <property type="nucleotide sequence ID" value="NZ_PVTR01000001.1"/>
</dbReference>
<dbReference type="EMBL" id="PVTR01000001">
    <property type="protein sequence ID" value="PRY90615.1"/>
    <property type="molecule type" value="Genomic_DNA"/>
</dbReference>
<organism evidence="1 2">
    <name type="scientific">Mongoliibacter ruber</name>
    <dbReference type="NCBI Taxonomy" id="1750599"/>
    <lineage>
        <taxon>Bacteria</taxon>
        <taxon>Pseudomonadati</taxon>
        <taxon>Bacteroidota</taxon>
        <taxon>Cytophagia</taxon>
        <taxon>Cytophagales</taxon>
        <taxon>Cyclobacteriaceae</taxon>
        <taxon>Mongoliibacter</taxon>
    </lineage>
</organism>
<dbReference type="AlphaFoldDB" id="A0A2T0WV98"/>